<dbReference type="EMBL" id="JAUSWL010000007">
    <property type="protein sequence ID" value="MDQ0545081.1"/>
    <property type="molecule type" value="Genomic_DNA"/>
</dbReference>
<dbReference type="Proteomes" id="UP001223420">
    <property type="component" value="Unassembled WGS sequence"/>
</dbReference>
<dbReference type="Pfam" id="PF00753">
    <property type="entry name" value="Lactamase_B"/>
    <property type="match status" value="1"/>
</dbReference>
<dbReference type="PANTHER" id="PTHR42951:SF17">
    <property type="entry name" value="METALLO-BETA-LACTAMASE DOMAIN-CONTAINING PROTEIN"/>
    <property type="match status" value="1"/>
</dbReference>
<dbReference type="PANTHER" id="PTHR42951">
    <property type="entry name" value="METALLO-BETA-LACTAMASE DOMAIN-CONTAINING"/>
    <property type="match status" value="1"/>
</dbReference>
<name>A0AAJ1TQQ4_9HYPH</name>
<evidence type="ECO:0000313" key="3">
    <source>
        <dbReference type="EMBL" id="MDQ0545081.1"/>
    </source>
</evidence>
<evidence type="ECO:0000259" key="2">
    <source>
        <dbReference type="SMART" id="SM00849"/>
    </source>
</evidence>
<dbReference type="AlphaFoldDB" id="A0AAJ1TQQ4"/>
<gene>
    <name evidence="3" type="ORF">QO001_004019</name>
</gene>
<comment type="caution">
    <text evidence="3">The sequence shown here is derived from an EMBL/GenBank/DDBJ whole genome shotgun (WGS) entry which is preliminary data.</text>
</comment>
<organism evidence="3 4">
    <name type="scientific">Methylobacterium brachiatum</name>
    <dbReference type="NCBI Taxonomy" id="269660"/>
    <lineage>
        <taxon>Bacteria</taxon>
        <taxon>Pseudomonadati</taxon>
        <taxon>Pseudomonadota</taxon>
        <taxon>Alphaproteobacteria</taxon>
        <taxon>Hyphomicrobiales</taxon>
        <taxon>Methylobacteriaceae</taxon>
        <taxon>Methylobacterium</taxon>
    </lineage>
</organism>
<dbReference type="InterPro" id="IPR036866">
    <property type="entry name" value="RibonucZ/Hydroxyglut_hydro"/>
</dbReference>
<evidence type="ECO:0000256" key="1">
    <source>
        <dbReference type="SAM" id="MobiDB-lite"/>
    </source>
</evidence>
<dbReference type="RefSeq" id="WP_230366801.1">
    <property type="nucleotide sequence ID" value="NZ_JAJALK010000007.1"/>
</dbReference>
<sequence>MAQQIPVDPKARADDPARDAERDDSTHAITGDVAYRRLVLVNTVFVGAPGAGDRGWVLVDAGVMGAKGAIKAAAEARFGAGARPAAIVLTHGHFDHVGVLEDLAEEWDVPVFAHALERPYLDGSASYPAPDPSVGGGLLGRLSPLFPTKPVDVSGRLQDLPGDGSVPPMPGWRWIHTPGHAPGHVSFWREADRTLIVGDAFVTTAQESAYAVAVQEPELHGPPMYLTIDWGAARHSVQALAGLEPERVITGHGRPLQGPEMRRALHALAEQFDEVAVPEHGRYVEAPLSAADGSAYAPPD</sequence>
<keyword evidence="3" id="KW-0378">Hydrolase</keyword>
<accession>A0AAJ1TQQ4</accession>
<dbReference type="InterPro" id="IPR050855">
    <property type="entry name" value="NDM-1-like"/>
</dbReference>
<dbReference type="Gene3D" id="3.60.15.10">
    <property type="entry name" value="Ribonuclease Z/Hydroxyacylglutathione hydrolase-like"/>
    <property type="match status" value="1"/>
</dbReference>
<feature type="compositionally biased region" description="Basic and acidic residues" evidence="1">
    <location>
        <begin position="9"/>
        <end position="26"/>
    </location>
</feature>
<protein>
    <submittedName>
        <fullName evidence="3">Glyoxylase-like metal-dependent hydrolase (Beta-lactamase superfamily II)</fullName>
    </submittedName>
</protein>
<reference evidence="3" key="1">
    <citation type="submission" date="2023-07" db="EMBL/GenBank/DDBJ databases">
        <title>Genomic Encyclopedia of Type Strains, Phase IV (KMG-IV): sequencing the most valuable type-strain genomes for metagenomic binning, comparative biology and taxonomic classification.</title>
        <authorList>
            <person name="Goeker M."/>
        </authorList>
    </citation>
    <scope>NUCLEOTIDE SEQUENCE</scope>
    <source>
        <strain evidence="3">DSM 19569</strain>
    </source>
</reference>
<evidence type="ECO:0000313" key="4">
    <source>
        <dbReference type="Proteomes" id="UP001223420"/>
    </source>
</evidence>
<feature type="domain" description="Metallo-beta-lactamase" evidence="2">
    <location>
        <begin position="40"/>
        <end position="252"/>
    </location>
</feature>
<proteinExistence type="predicted"/>
<dbReference type="CDD" id="cd07721">
    <property type="entry name" value="yflN-like_MBL-fold"/>
    <property type="match status" value="1"/>
</dbReference>
<dbReference type="GO" id="GO:0016787">
    <property type="term" value="F:hydrolase activity"/>
    <property type="evidence" value="ECO:0007669"/>
    <property type="project" value="UniProtKB-KW"/>
</dbReference>
<feature type="region of interest" description="Disordered" evidence="1">
    <location>
        <begin position="1"/>
        <end position="26"/>
    </location>
</feature>
<dbReference type="SMART" id="SM00849">
    <property type="entry name" value="Lactamase_B"/>
    <property type="match status" value="1"/>
</dbReference>
<dbReference type="InterPro" id="IPR001279">
    <property type="entry name" value="Metallo-B-lactamas"/>
</dbReference>
<dbReference type="SUPFAM" id="SSF56281">
    <property type="entry name" value="Metallo-hydrolase/oxidoreductase"/>
    <property type="match status" value="1"/>
</dbReference>